<protein>
    <submittedName>
        <fullName evidence="3">Glutathione S-transferase</fullName>
        <ecNumber evidence="3">2.5.1.18</ecNumber>
    </submittedName>
</protein>
<name>A0AAW8M1P1_AGRTU</name>
<accession>A0AAW8M1P1</accession>
<dbReference type="SFLD" id="SFLDS00019">
    <property type="entry name" value="Glutathione_Transferase_(cytos"/>
    <property type="match status" value="1"/>
</dbReference>
<organism evidence="3 4">
    <name type="scientific">Agrobacterium tumefaciens</name>
    <dbReference type="NCBI Taxonomy" id="358"/>
    <lineage>
        <taxon>Bacteria</taxon>
        <taxon>Pseudomonadati</taxon>
        <taxon>Pseudomonadota</taxon>
        <taxon>Alphaproteobacteria</taxon>
        <taxon>Hyphomicrobiales</taxon>
        <taxon>Rhizobiaceae</taxon>
        <taxon>Rhizobium/Agrobacterium group</taxon>
        <taxon>Agrobacterium</taxon>
        <taxon>Agrobacterium tumefaciens complex</taxon>
    </lineage>
</organism>
<gene>
    <name evidence="3" type="ORF">J2W61_005102</name>
</gene>
<dbReference type="CDD" id="cd03057">
    <property type="entry name" value="GST_N_Beta"/>
    <property type="match status" value="1"/>
</dbReference>
<dbReference type="EMBL" id="JAVDSW010000008">
    <property type="protein sequence ID" value="MDR6705227.1"/>
    <property type="molecule type" value="Genomic_DNA"/>
</dbReference>
<dbReference type="Pfam" id="PF00043">
    <property type="entry name" value="GST_C"/>
    <property type="match status" value="1"/>
</dbReference>
<dbReference type="Gene3D" id="1.20.1050.10">
    <property type="match status" value="1"/>
</dbReference>
<dbReference type="GO" id="GO:0004364">
    <property type="term" value="F:glutathione transferase activity"/>
    <property type="evidence" value="ECO:0007669"/>
    <property type="project" value="UniProtKB-EC"/>
</dbReference>
<keyword evidence="3" id="KW-0808">Transferase</keyword>
<comment type="caution">
    <text evidence="3">The sequence shown here is derived from an EMBL/GenBank/DDBJ whole genome shotgun (WGS) entry which is preliminary data.</text>
</comment>
<dbReference type="Proteomes" id="UP001265315">
    <property type="component" value="Unassembled WGS sequence"/>
</dbReference>
<dbReference type="InterPro" id="IPR004045">
    <property type="entry name" value="Glutathione_S-Trfase_N"/>
</dbReference>
<feature type="domain" description="GST C-terminal" evidence="2">
    <location>
        <begin position="87"/>
        <end position="210"/>
    </location>
</feature>
<dbReference type="InterPro" id="IPR004046">
    <property type="entry name" value="GST_C"/>
</dbReference>
<dbReference type="SFLD" id="SFLDG00358">
    <property type="entry name" value="Main_(cytGST)"/>
    <property type="match status" value="1"/>
</dbReference>
<dbReference type="InterPro" id="IPR010987">
    <property type="entry name" value="Glutathione-S-Trfase_C-like"/>
</dbReference>
<dbReference type="Gene3D" id="3.40.30.10">
    <property type="entry name" value="Glutaredoxin"/>
    <property type="match status" value="1"/>
</dbReference>
<evidence type="ECO:0000259" key="2">
    <source>
        <dbReference type="PROSITE" id="PS50405"/>
    </source>
</evidence>
<dbReference type="PANTHER" id="PTHR44051">
    <property type="entry name" value="GLUTATHIONE S-TRANSFERASE-RELATED"/>
    <property type="match status" value="1"/>
</dbReference>
<dbReference type="AlphaFoldDB" id="A0AAW8M1P1"/>
<dbReference type="CDD" id="cd03188">
    <property type="entry name" value="GST_C_Beta"/>
    <property type="match status" value="1"/>
</dbReference>
<dbReference type="SFLD" id="SFLDG01150">
    <property type="entry name" value="Main.1:_Beta-like"/>
    <property type="match status" value="1"/>
</dbReference>
<dbReference type="PANTHER" id="PTHR44051:SF8">
    <property type="entry name" value="GLUTATHIONE S-TRANSFERASE GSTA"/>
    <property type="match status" value="1"/>
</dbReference>
<dbReference type="PROSITE" id="PS50404">
    <property type="entry name" value="GST_NTER"/>
    <property type="match status" value="1"/>
</dbReference>
<dbReference type="Pfam" id="PF13409">
    <property type="entry name" value="GST_N_2"/>
    <property type="match status" value="1"/>
</dbReference>
<dbReference type="InterPro" id="IPR036282">
    <property type="entry name" value="Glutathione-S-Trfase_C_sf"/>
</dbReference>
<dbReference type="InterPro" id="IPR040079">
    <property type="entry name" value="Glutathione_S-Trfase"/>
</dbReference>
<dbReference type="RefSeq" id="WP_045534713.1">
    <property type="nucleotide sequence ID" value="NZ_JAGIPD010000006.1"/>
</dbReference>
<proteinExistence type="predicted"/>
<dbReference type="PROSITE" id="PS50405">
    <property type="entry name" value="GST_CTER"/>
    <property type="match status" value="1"/>
</dbReference>
<evidence type="ECO:0000313" key="3">
    <source>
        <dbReference type="EMBL" id="MDR6705227.1"/>
    </source>
</evidence>
<evidence type="ECO:0000259" key="1">
    <source>
        <dbReference type="PROSITE" id="PS50404"/>
    </source>
</evidence>
<dbReference type="InterPro" id="IPR036249">
    <property type="entry name" value="Thioredoxin-like_sf"/>
</dbReference>
<evidence type="ECO:0000313" key="4">
    <source>
        <dbReference type="Proteomes" id="UP001265315"/>
    </source>
</evidence>
<sequence>MKLYTHPGASSLSVHILLRETRLPFDLEVINVTAKVRADGSDYWKVAQRGMVPLLELDNGETLTENLVIAQYLCDLAGRRDLMPEPGTMQRYRVMEWQSYVAAELHKSFVPMFWPIDEEMRTLVLQRIRSRLGFLDESLKGPFLTGETFTAADAYLFVIGSWARHFGIPTDEFPRVRNLLKLVSERQSVRDALNAEGRGLVVIDDPDPMP</sequence>
<reference evidence="3" key="1">
    <citation type="submission" date="2023-07" db="EMBL/GenBank/DDBJ databases">
        <title>Sorghum-associated microbial communities from plants grown in Nebraska, USA.</title>
        <authorList>
            <person name="Schachtman D."/>
        </authorList>
    </citation>
    <scope>NUCLEOTIDE SEQUENCE</scope>
    <source>
        <strain evidence="3">1457</strain>
    </source>
</reference>
<dbReference type="SUPFAM" id="SSF52833">
    <property type="entry name" value="Thioredoxin-like"/>
    <property type="match status" value="1"/>
</dbReference>
<feature type="domain" description="GST N-terminal" evidence="1">
    <location>
        <begin position="1"/>
        <end position="81"/>
    </location>
</feature>
<dbReference type="EC" id="2.5.1.18" evidence="3"/>
<dbReference type="SUPFAM" id="SSF47616">
    <property type="entry name" value="GST C-terminal domain-like"/>
    <property type="match status" value="1"/>
</dbReference>